<dbReference type="RefSeq" id="WP_369192796.1">
    <property type="nucleotide sequence ID" value="NZ_CP163431.1"/>
</dbReference>
<dbReference type="EMBL" id="CP163431">
    <property type="protein sequence ID" value="XDQ08169.1"/>
    <property type="molecule type" value="Genomic_DNA"/>
</dbReference>
<evidence type="ECO:0008006" key="2">
    <source>
        <dbReference type="Google" id="ProtNLM"/>
    </source>
</evidence>
<proteinExistence type="predicted"/>
<evidence type="ECO:0000313" key="1">
    <source>
        <dbReference type="EMBL" id="XDQ08169.1"/>
    </source>
</evidence>
<reference evidence="1" key="1">
    <citation type="submission" date="2024-07" db="EMBL/GenBank/DDBJ databases">
        <authorList>
            <person name="Yu S.T."/>
        </authorList>
    </citation>
    <scope>NUCLEOTIDE SEQUENCE</scope>
    <source>
        <strain evidence="1">R08</strain>
    </source>
</reference>
<dbReference type="AlphaFoldDB" id="A0AB39MQW6"/>
<organism evidence="1">
    <name type="scientific">Streptomyces sp. R08</name>
    <dbReference type="NCBI Taxonomy" id="3238624"/>
    <lineage>
        <taxon>Bacteria</taxon>
        <taxon>Bacillati</taxon>
        <taxon>Actinomycetota</taxon>
        <taxon>Actinomycetes</taxon>
        <taxon>Kitasatosporales</taxon>
        <taxon>Streptomycetaceae</taxon>
        <taxon>Streptomyces</taxon>
    </lineage>
</organism>
<sequence>MSAHAEPPPEDSVPHLRQIVDPVPVPLLPARTWTHEEWTRIRRGHEGRTMEDRWNIVVDGQVATVWRSGIVCYEATFEPVDGGWWIGSAVTWADDRDRSPADVYWSDEYDGVMLEWMFSGIVLGTPDADLQRRLHTVIEPPRHMGEGLPGLVLHTTLGLRDAR</sequence>
<name>A0AB39MQW6_9ACTN</name>
<accession>A0AB39MQW6</accession>
<gene>
    <name evidence="1" type="ORF">AB5J58_21720</name>
</gene>
<protein>
    <recommendedName>
        <fullName evidence="2">GNAT family N-acetyltransferase</fullName>
    </recommendedName>
</protein>